<name>A0AAT9GN50_9CREN</name>
<sequence length="176" mass="20605">MKLKTHYVFSTGLISLLLSLLFSLNFYYNLFIAFYSSFLGNTLIDRIGHKEMLTRRGYIPVRTPLTHTLPRSIGWGLVVILPLLYLIYETHYGYSYYYDDGYYYSFLPVIISGILVGPSHMLLDVFTENGIYIKKNGKWRRYALAHFKYDNIGINGLAIFLGFLMLLASYYFSYHY</sequence>
<keyword evidence="1" id="KW-0472">Membrane</keyword>
<dbReference type="KEGG" id="sjv:SJAV_01850"/>
<proteinExistence type="predicted"/>
<keyword evidence="1" id="KW-1133">Transmembrane helix</keyword>
<feature type="transmembrane region" description="Helical" evidence="1">
    <location>
        <begin position="69"/>
        <end position="88"/>
    </location>
</feature>
<evidence type="ECO:0000313" key="2">
    <source>
        <dbReference type="EMBL" id="BFH72241.1"/>
    </source>
</evidence>
<dbReference type="InterPro" id="IPR009705">
    <property type="entry name" value="DUF1286"/>
</dbReference>
<dbReference type="EMBL" id="AP031322">
    <property type="protein sequence ID" value="BFH72241.1"/>
    <property type="molecule type" value="Genomic_DNA"/>
</dbReference>
<accession>A0AAT9GN50</accession>
<organism evidence="2">
    <name type="scientific">Sulfurisphaera javensis</name>
    <dbReference type="NCBI Taxonomy" id="2049879"/>
    <lineage>
        <taxon>Archaea</taxon>
        <taxon>Thermoproteota</taxon>
        <taxon>Thermoprotei</taxon>
        <taxon>Sulfolobales</taxon>
        <taxon>Sulfolobaceae</taxon>
        <taxon>Sulfurisphaera</taxon>
    </lineage>
</organism>
<dbReference type="AlphaFoldDB" id="A0AAT9GN50"/>
<evidence type="ECO:0000256" key="1">
    <source>
        <dbReference type="SAM" id="Phobius"/>
    </source>
</evidence>
<dbReference type="RefSeq" id="WP_369610481.1">
    <property type="nucleotide sequence ID" value="NZ_AP031322.1"/>
</dbReference>
<feature type="transmembrane region" description="Helical" evidence="1">
    <location>
        <begin position="108"/>
        <end position="131"/>
    </location>
</feature>
<dbReference type="Pfam" id="PF06939">
    <property type="entry name" value="DUF1286"/>
    <property type="match status" value="1"/>
</dbReference>
<reference evidence="2" key="1">
    <citation type="submission" date="2024-03" db="EMBL/GenBank/DDBJ databases">
        <title>Complete genome sequence of Sulfurisphaera javensis strain KD-1.</title>
        <authorList>
            <person name="Sakai H."/>
            <person name="Nur N."/>
            <person name="Suwanto A."/>
            <person name="Kurosawa N."/>
        </authorList>
    </citation>
    <scope>NUCLEOTIDE SEQUENCE</scope>
    <source>
        <strain evidence="2">KD-1</strain>
    </source>
</reference>
<feature type="transmembrane region" description="Helical" evidence="1">
    <location>
        <begin position="7"/>
        <end position="24"/>
    </location>
</feature>
<dbReference type="GeneID" id="92353119"/>
<protein>
    <submittedName>
        <fullName evidence="2">DUF1286 domain-containing protein</fullName>
    </submittedName>
</protein>
<feature type="transmembrane region" description="Helical" evidence="1">
    <location>
        <begin position="152"/>
        <end position="172"/>
    </location>
</feature>
<gene>
    <name evidence="2" type="ORF">SJAV_01850</name>
</gene>
<keyword evidence="1" id="KW-0812">Transmembrane</keyword>